<organism evidence="1 2">
    <name type="scientific">Vibrio viridaestus</name>
    <dbReference type="NCBI Taxonomy" id="2487322"/>
    <lineage>
        <taxon>Bacteria</taxon>
        <taxon>Pseudomonadati</taxon>
        <taxon>Pseudomonadota</taxon>
        <taxon>Gammaproteobacteria</taxon>
        <taxon>Vibrionales</taxon>
        <taxon>Vibrionaceae</taxon>
        <taxon>Vibrio</taxon>
    </lineage>
</organism>
<name>A0A3N9TMI6_9VIBR</name>
<dbReference type="AlphaFoldDB" id="A0A3N9TMI6"/>
<proteinExistence type="predicted"/>
<dbReference type="InterPro" id="IPR014984">
    <property type="entry name" value="HopJ"/>
</dbReference>
<protein>
    <submittedName>
        <fullName evidence="1">Type III effector</fullName>
    </submittedName>
</protein>
<dbReference type="Pfam" id="PF08888">
    <property type="entry name" value="HopJ"/>
    <property type="match status" value="1"/>
</dbReference>
<sequence>MDVTQLKAQIETSPQTVQFSDVIEVIDAHFEFTPTHFINGDTVNEANQNNGSCKIFAFAKLQGFNESETLACFGDFYRNDVLQHPENQDHQNIRNFIKYGWNGITFSGTALTLK</sequence>
<keyword evidence="2" id="KW-1185">Reference proteome</keyword>
<dbReference type="EMBL" id="RJVQ01000001">
    <property type="protein sequence ID" value="RQW64855.1"/>
    <property type="molecule type" value="Genomic_DNA"/>
</dbReference>
<dbReference type="Proteomes" id="UP000281112">
    <property type="component" value="Unassembled WGS sequence"/>
</dbReference>
<comment type="caution">
    <text evidence="1">The sequence shown here is derived from an EMBL/GenBank/DDBJ whole genome shotgun (WGS) entry which is preliminary data.</text>
</comment>
<dbReference type="InterPro" id="IPR038604">
    <property type="entry name" value="HopJ_sf"/>
</dbReference>
<gene>
    <name evidence="1" type="ORF">EES38_02105</name>
</gene>
<reference evidence="1 2" key="1">
    <citation type="submission" date="2018-11" db="EMBL/GenBank/DDBJ databases">
        <title>Vibrio LJC006 sp. nov., isolated from seawater during the bloom of the enteromorpha.</title>
        <authorList>
            <person name="Liang J."/>
        </authorList>
    </citation>
    <scope>NUCLEOTIDE SEQUENCE [LARGE SCALE GENOMIC DNA]</scope>
    <source>
        <strain evidence="1 2">LJC006</strain>
    </source>
</reference>
<accession>A0A3N9TMI6</accession>
<evidence type="ECO:0000313" key="2">
    <source>
        <dbReference type="Proteomes" id="UP000281112"/>
    </source>
</evidence>
<evidence type="ECO:0000313" key="1">
    <source>
        <dbReference type="EMBL" id="RQW64855.1"/>
    </source>
</evidence>
<dbReference type="OrthoDB" id="9790826at2"/>
<dbReference type="RefSeq" id="WP_124935505.1">
    <property type="nucleotide sequence ID" value="NZ_RJVQ01000001.1"/>
</dbReference>
<dbReference type="Gene3D" id="3.20.160.10">
    <property type="entry name" value="vpa0580 domain like"/>
    <property type="match status" value="1"/>
</dbReference>